<dbReference type="SUPFAM" id="SSF53328">
    <property type="entry name" value="Formyltransferase"/>
    <property type="match status" value="1"/>
</dbReference>
<comment type="catalytic activity">
    <reaction evidence="7 8">
        <text>L-methionyl-tRNA(fMet) + (6R)-10-formyltetrahydrofolate = N-formyl-L-methionyl-tRNA(fMet) + (6S)-5,6,7,8-tetrahydrofolate + H(+)</text>
        <dbReference type="Rhea" id="RHEA:24380"/>
        <dbReference type="Rhea" id="RHEA-COMP:9952"/>
        <dbReference type="Rhea" id="RHEA-COMP:9953"/>
        <dbReference type="ChEBI" id="CHEBI:15378"/>
        <dbReference type="ChEBI" id="CHEBI:57453"/>
        <dbReference type="ChEBI" id="CHEBI:78530"/>
        <dbReference type="ChEBI" id="CHEBI:78844"/>
        <dbReference type="ChEBI" id="CHEBI:195366"/>
        <dbReference type="EC" id="2.1.2.9"/>
    </reaction>
</comment>
<dbReference type="Gene3D" id="3.10.25.10">
    <property type="entry name" value="Formyl transferase, C-terminal domain"/>
    <property type="match status" value="1"/>
</dbReference>
<keyword evidence="12" id="KW-1185">Reference proteome</keyword>
<dbReference type="EC" id="2.1.2.9" evidence="3 8"/>
<evidence type="ECO:0000256" key="8">
    <source>
        <dbReference type="HAMAP-Rule" id="MF_00182"/>
    </source>
</evidence>
<reference evidence="11 12" key="1">
    <citation type="submission" date="2016-10" db="EMBL/GenBank/DDBJ databases">
        <authorList>
            <person name="de Groot N.N."/>
        </authorList>
    </citation>
    <scope>NUCLEOTIDE SEQUENCE [LARGE SCALE GENOMIC DNA]</scope>
    <source>
        <strain evidence="11 12">DSM 45610</strain>
    </source>
</reference>
<dbReference type="InterPro" id="IPR005794">
    <property type="entry name" value="Fmt"/>
</dbReference>
<protein>
    <recommendedName>
        <fullName evidence="4 8">Methionyl-tRNA formyltransferase</fullName>
        <ecNumber evidence="3 8">2.1.2.9</ecNumber>
    </recommendedName>
</protein>
<gene>
    <name evidence="8" type="primary">fmt</name>
    <name evidence="11" type="ORF">SAMN05444487_101107</name>
</gene>
<dbReference type="PROSITE" id="PS00373">
    <property type="entry name" value="GART"/>
    <property type="match status" value="1"/>
</dbReference>
<evidence type="ECO:0000313" key="12">
    <source>
        <dbReference type="Proteomes" id="UP000198534"/>
    </source>
</evidence>
<evidence type="ECO:0000256" key="2">
    <source>
        <dbReference type="ARBA" id="ARBA00010699"/>
    </source>
</evidence>
<comment type="function">
    <text evidence="1 8">Attaches a formyl group to the free amino group of methionyl-tRNA(fMet). The formyl group appears to play a dual role in the initiator identity of N-formylmethionyl-tRNA by promoting its recognition by IF2 and preventing the misappropriation of this tRNA by the elongation apparatus.</text>
</comment>
<evidence type="ECO:0000259" key="9">
    <source>
        <dbReference type="Pfam" id="PF00551"/>
    </source>
</evidence>
<feature type="domain" description="Formyl transferase C-terminal" evidence="10">
    <location>
        <begin position="209"/>
        <end position="306"/>
    </location>
</feature>
<dbReference type="STRING" id="1048340.SAMN05444487_101107"/>
<name>A0A1H2Q4X1_9BACL</name>
<dbReference type="NCBIfam" id="TIGR00460">
    <property type="entry name" value="fmt"/>
    <property type="match status" value="1"/>
</dbReference>
<evidence type="ECO:0000256" key="4">
    <source>
        <dbReference type="ARBA" id="ARBA00016014"/>
    </source>
</evidence>
<keyword evidence="5 8" id="KW-0808">Transferase</keyword>
<dbReference type="Pfam" id="PF00551">
    <property type="entry name" value="Formyl_trans_N"/>
    <property type="match status" value="1"/>
</dbReference>
<evidence type="ECO:0000256" key="3">
    <source>
        <dbReference type="ARBA" id="ARBA00012261"/>
    </source>
</evidence>
<dbReference type="HAMAP" id="MF_00182">
    <property type="entry name" value="Formyl_trans"/>
    <property type="match status" value="1"/>
</dbReference>
<proteinExistence type="inferred from homology"/>
<feature type="domain" description="Formyl transferase N-terminal" evidence="9">
    <location>
        <begin position="8"/>
        <end position="185"/>
    </location>
</feature>
<dbReference type="SUPFAM" id="SSF50486">
    <property type="entry name" value="FMT C-terminal domain-like"/>
    <property type="match status" value="1"/>
</dbReference>
<dbReference type="FunFam" id="3.40.50.12230:FF:000001">
    <property type="entry name" value="Methionyl-tRNA formyltransferase"/>
    <property type="match status" value="1"/>
</dbReference>
<dbReference type="CDD" id="cd08646">
    <property type="entry name" value="FMT_core_Met-tRNA-FMT_N"/>
    <property type="match status" value="1"/>
</dbReference>
<dbReference type="InterPro" id="IPR005793">
    <property type="entry name" value="Formyl_trans_C"/>
</dbReference>
<evidence type="ECO:0000256" key="7">
    <source>
        <dbReference type="ARBA" id="ARBA00048558"/>
    </source>
</evidence>
<dbReference type="Pfam" id="PF02911">
    <property type="entry name" value="Formyl_trans_C"/>
    <property type="match status" value="1"/>
</dbReference>
<dbReference type="GO" id="GO:0004479">
    <property type="term" value="F:methionyl-tRNA formyltransferase activity"/>
    <property type="evidence" value="ECO:0007669"/>
    <property type="project" value="UniProtKB-UniRule"/>
</dbReference>
<evidence type="ECO:0000256" key="6">
    <source>
        <dbReference type="ARBA" id="ARBA00022917"/>
    </source>
</evidence>
<organism evidence="11 12">
    <name type="scientific">Marininema mesophilum</name>
    <dbReference type="NCBI Taxonomy" id="1048340"/>
    <lineage>
        <taxon>Bacteria</taxon>
        <taxon>Bacillati</taxon>
        <taxon>Bacillota</taxon>
        <taxon>Bacilli</taxon>
        <taxon>Bacillales</taxon>
        <taxon>Thermoactinomycetaceae</taxon>
        <taxon>Marininema</taxon>
    </lineage>
</organism>
<dbReference type="FunFam" id="3.40.50.170:FF:000004">
    <property type="entry name" value="Methionyl-tRNA formyltransferase"/>
    <property type="match status" value="1"/>
</dbReference>
<dbReference type="Gene3D" id="3.40.50.170">
    <property type="entry name" value="Formyl transferase, N-terminal domain"/>
    <property type="match status" value="1"/>
</dbReference>
<dbReference type="PANTHER" id="PTHR11138">
    <property type="entry name" value="METHIONYL-TRNA FORMYLTRANSFERASE"/>
    <property type="match status" value="1"/>
</dbReference>
<dbReference type="InterPro" id="IPR011034">
    <property type="entry name" value="Formyl_transferase-like_C_sf"/>
</dbReference>
<keyword evidence="6 8" id="KW-0648">Protein biosynthesis</keyword>
<evidence type="ECO:0000256" key="5">
    <source>
        <dbReference type="ARBA" id="ARBA00022679"/>
    </source>
</evidence>
<sequence length="317" mass="34564">MSEINQIRIVFMGTPNFAVPSLKSLAEAGGNVVAVVTQPDRPRGRKRELTPSPVKQEAVELEIPVLQPERLRAPESLAKVLAFEPDLIVTAAYGQILPKSLLDVPRLGCINVHASLLPKYRGGAPIHHALIAGEKETGITIMYMVEALDAGDILSQSSIPIEESDDVGTLHNKLSVLGAELLLETIPDLLKGEIVARPQNTDEVTYSPNIRREDEEIHWQKSARQLTNQVRGLHPWPVAFTFWEGKPLKIWRAHELDEPVTQLPGTILRAGGDGIVVATGDGALVITELQPAGKKAMTAEQLLRGRPMKPGTRLGDC</sequence>
<comment type="similarity">
    <text evidence="2 8">Belongs to the Fmt family.</text>
</comment>
<dbReference type="InterPro" id="IPR036477">
    <property type="entry name" value="Formyl_transf_N_sf"/>
</dbReference>
<evidence type="ECO:0000259" key="10">
    <source>
        <dbReference type="Pfam" id="PF02911"/>
    </source>
</evidence>
<dbReference type="InterPro" id="IPR041711">
    <property type="entry name" value="Met-tRNA-FMT_N"/>
</dbReference>
<dbReference type="GO" id="GO:0005829">
    <property type="term" value="C:cytosol"/>
    <property type="evidence" value="ECO:0007669"/>
    <property type="project" value="TreeGrafter"/>
</dbReference>
<evidence type="ECO:0000256" key="1">
    <source>
        <dbReference type="ARBA" id="ARBA00002606"/>
    </source>
</evidence>
<dbReference type="Proteomes" id="UP000198534">
    <property type="component" value="Unassembled WGS sequence"/>
</dbReference>
<dbReference type="EMBL" id="FNNQ01000001">
    <property type="protein sequence ID" value="SDW02227.1"/>
    <property type="molecule type" value="Genomic_DNA"/>
</dbReference>
<dbReference type="PANTHER" id="PTHR11138:SF5">
    <property type="entry name" value="METHIONYL-TRNA FORMYLTRANSFERASE, MITOCHONDRIAL"/>
    <property type="match status" value="1"/>
</dbReference>
<dbReference type="AlphaFoldDB" id="A0A1H2Q4X1"/>
<evidence type="ECO:0000313" key="11">
    <source>
        <dbReference type="EMBL" id="SDW02227.1"/>
    </source>
</evidence>
<dbReference type="InterPro" id="IPR037022">
    <property type="entry name" value="Formyl_trans_C_sf"/>
</dbReference>
<dbReference type="OrthoDB" id="9802815at2"/>
<dbReference type="InterPro" id="IPR044135">
    <property type="entry name" value="Met-tRNA-FMT_C"/>
</dbReference>
<feature type="binding site" evidence="8">
    <location>
        <begin position="115"/>
        <end position="118"/>
    </location>
    <ligand>
        <name>(6S)-5,6,7,8-tetrahydrofolate</name>
        <dbReference type="ChEBI" id="CHEBI:57453"/>
    </ligand>
</feature>
<dbReference type="RefSeq" id="WP_091734621.1">
    <property type="nucleotide sequence ID" value="NZ_FNNQ01000001.1"/>
</dbReference>
<dbReference type="InterPro" id="IPR001555">
    <property type="entry name" value="GART_AS"/>
</dbReference>
<accession>A0A1H2Q4X1</accession>
<dbReference type="CDD" id="cd08704">
    <property type="entry name" value="Met_tRNA_FMT_C"/>
    <property type="match status" value="1"/>
</dbReference>
<dbReference type="InterPro" id="IPR002376">
    <property type="entry name" value="Formyl_transf_N"/>
</dbReference>